<dbReference type="InterPro" id="IPR036291">
    <property type="entry name" value="NAD(P)-bd_dom_sf"/>
</dbReference>
<evidence type="ECO:0000256" key="7">
    <source>
        <dbReference type="ARBA" id="ARBA00023027"/>
    </source>
</evidence>
<dbReference type="EC" id="5.1.3.2" evidence="5"/>
<evidence type="ECO:0000259" key="12">
    <source>
        <dbReference type="Pfam" id="PF01370"/>
    </source>
</evidence>
<dbReference type="Pfam" id="PF01370">
    <property type="entry name" value="Epimerase"/>
    <property type="match status" value="1"/>
</dbReference>
<dbReference type="Gene3D" id="3.90.25.10">
    <property type="entry name" value="UDP-galactose 4-epimerase, domain 1"/>
    <property type="match status" value="1"/>
</dbReference>
<evidence type="ECO:0000256" key="1">
    <source>
        <dbReference type="ARBA" id="ARBA00000083"/>
    </source>
</evidence>
<dbReference type="Proteomes" id="UP000176666">
    <property type="component" value="Unassembled WGS sequence"/>
</dbReference>
<dbReference type="Gene3D" id="3.40.50.720">
    <property type="entry name" value="NAD(P)-binding Rossmann-like Domain"/>
    <property type="match status" value="1"/>
</dbReference>
<dbReference type="GO" id="GO:0003978">
    <property type="term" value="F:UDP-glucose 4-epimerase activity"/>
    <property type="evidence" value="ECO:0007669"/>
    <property type="project" value="UniProtKB-EC"/>
</dbReference>
<dbReference type="InterPro" id="IPR001509">
    <property type="entry name" value="Epimerase_deHydtase"/>
</dbReference>
<comment type="pathway">
    <text evidence="3">Carbohydrate metabolism; galactose metabolism.</text>
</comment>
<organism evidence="13 14">
    <name type="scientific">Candidatus Curtissbacteria bacterium RIFCSPHIGHO2_12_FULL_38_9b</name>
    <dbReference type="NCBI Taxonomy" id="1797720"/>
    <lineage>
        <taxon>Bacteria</taxon>
        <taxon>Candidatus Curtissiibacteriota</taxon>
    </lineage>
</organism>
<keyword evidence="7" id="KW-0520">NAD</keyword>
<proteinExistence type="inferred from homology"/>
<dbReference type="GO" id="GO:0006012">
    <property type="term" value="P:galactose metabolic process"/>
    <property type="evidence" value="ECO:0007669"/>
    <property type="project" value="UniProtKB-UniPathway"/>
</dbReference>
<accession>A0A1F5GX94</accession>
<reference evidence="13 14" key="1">
    <citation type="journal article" date="2016" name="Nat. Commun.">
        <title>Thousands of microbial genomes shed light on interconnected biogeochemical processes in an aquifer system.</title>
        <authorList>
            <person name="Anantharaman K."/>
            <person name="Brown C.T."/>
            <person name="Hug L.A."/>
            <person name="Sharon I."/>
            <person name="Castelle C.J."/>
            <person name="Probst A.J."/>
            <person name="Thomas B.C."/>
            <person name="Singh A."/>
            <person name="Wilkins M.J."/>
            <person name="Karaoz U."/>
            <person name="Brodie E.L."/>
            <person name="Williams K.H."/>
            <person name="Hubbard S.S."/>
            <person name="Banfield J.F."/>
        </authorList>
    </citation>
    <scope>NUCLEOTIDE SEQUENCE [LARGE SCALE GENOMIC DNA]</scope>
</reference>
<evidence type="ECO:0000256" key="9">
    <source>
        <dbReference type="ARBA" id="ARBA00023277"/>
    </source>
</evidence>
<evidence type="ECO:0000256" key="6">
    <source>
        <dbReference type="ARBA" id="ARBA00018569"/>
    </source>
</evidence>
<protein>
    <recommendedName>
        <fullName evidence="6">UDP-glucose 4-epimerase</fullName>
        <ecNumber evidence="5">5.1.3.2</ecNumber>
    </recommendedName>
    <alternativeName>
        <fullName evidence="11">Galactowaldenase</fullName>
    </alternativeName>
    <alternativeName>
        <fullName evidence="10">UDP-galactose 4-epimerase</fullName>
    </alternativeName>
</protein>
<keyword evidence="8" id="KW-0413">Isomerase</keyword>
<comment type="catalytic activity">
    <reaction evidence="1">
        <text>UDP-alpha-D-glucose = UDP-alpha-D-galactose</text>
        <dbReference type="Rhea" id="RHEA:22168"/>
        <dbReference type="ChEBI" id="CHEBI:58885"/>
        <dbReference type="ChEBI" id="CHEBI:66914"/>
        <dbReference type="EC" id="5.1.3.2"/>
    </reaction>
</comment>
<evidence type="ECO:0000256" key="10">
    <source>
        <dbReference type="ARBA" id="ARBA00031367"/>
    </source>
</evidence>
<evidence type="ECO:0000256" key="4">
    <source>
        <dbReference type="ARBA" id="ARBA00007637"/>
    </source>
</evidence>
<dbReference type="InterPro" id="IPR005886">
    <property type="entry name" value="UDP_G4E"/>
</dbReference>
<comment type="caution">
    <text evidence="13">The sequence shown here is derived from an EMBL/GenBank/DDBJ whole genome shotgun (WGS) entry which is preliminary data.</text>
</comment>
<dbReference type="AlphaFoldDB" id="A0A1F5GX94"/>
<comment type="similarity">
    <text evidence="4">Belongs to the NAD(P)-dependent epimerase/dehydratase family.</text>
</comment>
<evidence type="ECO:0000256" key="3">
    <source>
        <dbReference type="ARBA" id="ARBA00004947"/>
    </source>
</evidence>
<sequence>MKILVTGGAGFIGSHITTLLLNKGYKVVILDNLSHGYRENIDKRSKFIAGDIKDPVKTKYALKNIDAVIHCAGLIVVPESVSDPIKYCENNVLGTVSLLKSMKDSGCKKIIFSSSACVYGTPDKLPIKEDAPIKPDNPYGATKASIEAFLQSFHQNFGFDVIILRYFNPYGPGRMYPPITHAIPNFIKATLAKKPIPLYWQGEQIRDFIYIEDLAKAHIDVLGLFGYQVFNIGTETGVKVKDVIQEIFQIVGYKVPIDDLGQRPGDVAATYASSKKLAKAVGWKANVNLKEGLRKTIDYYKSQDKFPKTLVKSFF</sequence>
<evidence type="ECO:0000313" key="14">
    <source>
        <dbReference type="Proteomes" id="UP000176666"/>
    </source>
</evidence>
<evidence type="ECO:0000313" key="13">
    <source>
        <dbReference type="EMBL" id="OGD96397.1"/>
    </source>
</evidence>
<dbReference type="PANTHER" id="PTHR43725:SF53">
    <property type="entry name" value="UDP-ARABINOSE 4-EPIMERASE 1"/>
    <property type="match status" value="1"/>
</dbReference>
<keyword evidence="9" id="KW-0119">Carbohydrate metabolism</keyword>
<dbReference type="PRINTS" id="PR01713">
    <property type="entry name" value="NUCEPIMERASE"/>
</dbReference>
<gene>
    <name evidence="13" type="ORF">A3F02_01035</name>
</gene>
<evidence type="ECO:0000256" key="5">
    <source>
        <dbReference type="ARBA" id="ARBA00013189"/>
    </source>
</evidence>
<dbReference type="EMBL" id="MFBJ01000024">
    <property type="protein sequence ID" value="OGD96397.1"/>
    <property type="molecule type" value="Genomic_DNA"/>
</dbReference>
<evidence type="ECO:0000256" key="11">
    <source>
        <dbReference type="ARBA" id="ARBA00033067"/>
    </source>
</evidence>
<dbReference type="NCBIfam" id="TIGR01179">
    <property type="entry name" value="galE"/>
    <property type="match status" value="1"/>
</dbReference>
<feature type="domain" description="NAD-dependent epimerase/dehydratase" evidence="12">
    <location>
        <begin position="3"/>
        <end position="233"/>
    </location>
</feature>
<dbReference type="InterPro" id="IPR020904">
    <property type="entry name" value="Sc_DH/Rdtase_CS"/>
</dbReference>
<evidence type="ECO:0000256" key="8">
    <source>
        <dbReference type="ARBA" id="ARBA00023235"/>
    </source>
</evidence>
<dbReference type="PROSITE" id="PS00061">
    <property type="entry name" value="ADH_SHORT"/>
    <property type="match status" value="1"/>
</dbReference>
<comment type="cofactor">
    <cofactor evidence="2">
        <name>NAD(+)</name>
        <dbReference type="ChEBI" id="CHEBI:57540"/>
    </cofactor>
</comment>
<dbReference type="SUPFAM" id="SSF51735">
    <property type="entry name" value="NAD(P)-binding Rossmann-fold domains"/>
    <property type="match status" value="1"/>
</dbReference>
<evidence type="ECO:0000256" key="2">
    <source>
        <dbReference type="ARBA" id="ARBA00001911"/>
    </source>
</evidence>
<name>A0A1F5GX94_9BACT</name>
<dbReference type="PANTHER" id="PTHR43725">
    <property type="entry name" value="UDP-GLUCOSE 4-EPIMERASE"/>
    <property type="match status" value="1"/>
</dbReference>
<dbReference type="UniPathway" id="UPA00214"/>